<proteinExistence type="predicted"/>
<evidence type="ECO:0000256" key="1">
    <source>
        <dbReference type="SAM" id="Coils"/>
    </source>
</evidence>
<keyword evidence="2" id="KW-0472">Membrane</keyword>
<keyword evidence="2" id="KW-0812">Transmembrane</keyword>
<reference evidence="4" key="1">
    <citation type="journal article" date="2019" name="Int. J. Syst. Evol. Microbiol.">
        <title>The Global Catalogue of Microorganisms (GCM) 10K type strain sequencing project: providing services to taxonomists for standard genome sequencing and annotation.</title>
        <authorList>
            <consortium name="The Broad Institute Genomics Platform"/>
            <consortium name="The Broad Institute Genome Sequencing Center for Infectious Disease"/>
            <person name="Wu L."/>
            <person name="Ma J."/>
        </authorList>
    </citation>
    <scope>NUCLEOTIDE SEQUENCE [LARGE SCALE GENOMIC DNA]</scope>
    <source>
        <strain evidence="4">CECT 8570</strain>
    </source>
</reference>
<dbReference type="EMBL" id="JBHSCX010000005">
    <property type="protein sequence ID" value="MFC4362052.1"/>
    <property type="molecule type" value="Genomic_DNA"/>
</dbReference>
<comment type="caution">
    <text evidence="3">The sequence shown here is derived from an EMBL/GenBank/DDBJ whole genome shotgun (WGS) entry which is preliminary data.</text>
</comment>
<evidence type="ECO:0000256" key="2">
    <source>
        <dbReference type="SAM" id="Phobius"/>
    </source>
</evidence>
<gene>
    <name evidence="3" type="ORF">ACFOX3_07060</name>
</gene>
<keyword evidence="1" id="KW-0175">Coiled coil</keyword>
<name>A0ABV8V587_9GAMM</name>
<keyword evidence="4" id="KW-1185">Reference proteome</keyword>
<protein>
    <submittedName>
        <fullName evidence="3">PilN domain-containing protein</fullName>
    </submittedName>
</protein>
<sequence>MSRINLLPWRDQYRQEKKQEYFTILGGVFIIAAALAYMWVASVEGDIEFQNQRNATLEREIQQLEKQVAEIRDLKKRKAELIDRMRVIQGLQGTRPVIVRYFDEMARAIPDGVFVLNLKRTGDKIDISGIAESNNRVSSLMRNLDESDWFQSPNLTSVAAAPEEGELANKFSMSVRTAVPKSEQEEGK</sequence>
<feature type="transmembrane region" description="Helical" evidence="2">
    <location>
        <begin position="21"/>
        <end position="40"/>
    </location>
</feature>
<dbReference type="InterPro" id="IPR052534">
    <property type="entry name" value="Extracell_DNA_Util/SecSys_Comp"/>
</dbReference>
<evidence type="ECO:0000313" key="3">
    <source>
        <dbReference type="EMBL" id="MFC4362052.1"/>
    </source>
</evidence>
<feature type="coiled-coil region" evidence="1">
    <location>
        <begin position="40"/>
        <end position="84"/>
    </location>
</feature>
<dbReference type="Pfam" id="PF05137">
    <property type="entry name" value="PilN"/>
    <property type="match status" value="1"/>
</dbReference>
<keyword evidence="2" id="KW-1133">Transmembrane helix</keyword>
<dbReference type="PANTHER" id="PTHR40278:SF2">
    <property type="entry name" value="TYPE IV PILUS INNER MEMBRANE COMPONENT PILN"/>
    <property type="match status" value="1"/>
</dbReference>
<evidence type="ECO:0000313" key="4">
    <source>
        <dbReference type="Proteomes" id="UP001595840"/>
    </source>
</evidence>
<organism evidence="3 4">
    <name type="scientific">Simiduia curdlanivorans</name>
    <dbReference type="NCBI Taxonomy" id="1492769"/>
    <lineage>
        <taxon>Bacteria</taxon>
        <taxon>Pseudomonadati</taxon>
        <taxon>Pseudomonadota</taxon>
        <taxon>Gammaproteobacteria</taxon>
        <taxon>Cellvibrionales</taxon>
        <taxon>Cellvibrionaceae</taxon>
        <taxon>Simiduia</taxon>
    </lineage>
</organism>
<dbReference type="InterPro" id="IPR007813">
    <property type="entry name" value="PilN"/>
</dbReference>
<dbReference type="RefSeq" id="WP_290259170.1">
    <property type="nucleotide sequence ID" value="NZ_JAUFQG010000004.1"/>
</dbReference>
<accession>A0ABV8V587</accession>
<dbReference type="PANTHER" id="PTHR40278">
    <property type="entry name" value="DNA UTILIZATION PROTEIN HOFN"/>
    <property type="match status" value="1"/>
</dbReference>
<dbReference type="Proteomes" id="UP001595840">
    <property type="component" value="Unassembled WGS sequence"/>
</dbReference>